<accession>A0A0H1R8V7</accession>
<evidence type="ECO:0000313" key="2">
    <source>
        <dbReference type="Proteomes" id="UP000035489"/>
    </source>
</evidence>
<sequence>MRHKFQVGQPVVPASPRQDRHHIYYIIQLIPETSHTPQYRVQEVTTGVTCVVLETDINAVEAQPT</sequence>
<keyword evidence="2" id="KW-1185">Reference proteome</keyword>
<comment type="caution">
    <text evidence="1">The sequence shown here is derived from an EMBL/GenBank/DDBJ whole genome shotgun (WGS) entry which is preliminary data.</text>
</comment>
<gene>
    <name evidence="1" type="ORF">AA309_19715</name>
</gene>
<protein>
    <submittedName>
        <fullName evidence="1">Uncharacterized protein</fullName>
    </submittedName>
</protein>
<dbReference type="EMBL" id="LCYG01000054">
    <property type="protein sequence ID" value="KLK91484.1"/>
    <property type="molecule type" value="Genomic_DNA"/>
</dbReference>
<organism evidence="1 2">
    <name type="scientific">Microvirga vignae</name>
    <dbReference type="NCBI Taxonomy" id="1225564"/>
    <lineage>
        <taxon>Bacteria</taxon>
        <taxon>Pseudomonadati</taxon>
        <taxon>Pseudomonadota</taxon>
        <taxon>Alphaproteobacteria</taxon>
        <taxon>Hyphomicrobiales</taxon>
        <taxon>Methylobacteriaceae</taxon>
        <taxon>Microvirga</taxon>
    </lineage>
</organism>
<dbReference type="Proteomes" id="UP000035489">
    <property type="component" value="Unassembled WGS sequence"/>
</dbReference>
<dbReference type="AlphaFoldDB" id="A0A0H1R8V7"/>
<name>A0A0H1R8V7_9HYPH</name>
<evidence type="ECO:0000313" key="1">
    <source>
        <dbReference type="EMBL" id="KLK91484.1"/>
    </source>
</evidence>
<dbReference type="PATRIC" id="fig|1225564.3.peg.5247"/>
<reference evidence="1 2" key="1">
    <citation type="submission" date="2015-05" db="EMBL/GenBank/DDBJ databases">
        <title>Draft genome sequence of Microvirga vignae strain BR3299, a novel nitrogen fixing bacteria isolated from Brazil semi-aired region.</title>
        <authorList>
            <person name="Zilli J.E."/>
            <person name="Passos S.R."/>
            <person name="Leite J."/>
            <person name="Baldani J.I."/>
            <person name="Xavier G.R."/>
            <person name="Rumjaneck N.G."/>
            <person name="Simoes-Araujo J.L."/>
        </authorList>
    </citation>
    <scope>NUCLEOTIDE SEQUENCE [LARGE SCALE GENOMIC DNA]</scope>
    <source>
        <strain evidence="1 2">BR3299</strain>
    </source>
</reference>
<proteinExistence type="predicted"/>